<evidence type="ECO:0000313" key="3">
    <source>
        <dbReference type="EMBL" id="TGE26025.1"/>
    </source>
</evidence>
<sequence length="153" mass="18150">MKTSLLSLAAAFALLASSAAVAAPSAGSDWRDDARREMERRRDDRNDKDFNYGYDRSHRVTAAERARWEAAHKNDRYNDRYDRNDNRLTSAEQAREQARLNRLETLRRQEEARRDDRNDKDFNYGYDRNHRVSAAERARWEAAHKNDRYNGRR</sequence>
<feature type="compositionally biased region" description="Basic and acidic residues" evidence="1">
    <location>
        <begin position="93"/>
        <end position="125"/>
    </location>
</feature>
<keyword evidence="2" id="KW-0732">Signal</keyword>
<dbReference type="Proteomes" id="UP000297549">
    <property type="component" value="Unassembled WGS sequence"/>
</dbReference>
<comment type="caution">
    <text evidence="3">The sequence shown here is derived from an EMBL/GenBank/DDBJ whole genome shotgun (WGS) entry which is preliminary data.</text>
</comment>
<evidence type="ECO:0000256" key="1">
    <source>
        <dbReference type="SAM" id="MobiDB-lite"/>
    </source>
</evidence>
<dbReference type="AlphaFoldDB" id="A0A4Z0Q8I0"/>
<name>A0A4Z0Q8I0_9BACT</name>
<feature type="region of interest" description="Disordered" evidence="1">
    <location>
        <begin position="71"/>
        <end position="125"/>
    </location>
</feature>
<keyword evidence="4" id="KW-1185">Reference proteome</keyword>
<dbReference type="RefSeq" id="WP_135463601.1">
    <property type="nucleotide sequence ID" value="NZ_SRLC01000001.1"/>
</dbReference>
<evidence type="ECO:0000256" key="2">
    <source>
        <dbReference type="SAM" id="SignalP"/>
    </source>
</evidence>
<protein>
    <submittedName>
        <fullName evidence="3">Uncharacterized protein</fullName>
    </submittedName>
</protein>
<feature type="compositionally biased region" description="Basic and acidic residues" evidence="1">
    <location>
        <begin position="29"/>
        <end position="56"/>
    </location>
</feature>
<reference evidence="3 4" key="1">
    <citation type="submission" date="2019-04" db="EMBL/GenBank/DDBJ databases">
        <authorList>
            <person name="Feng G."/>
            <person name="Zhang J."/>
            <person name="Zhu H."/>
        </authorList>
    </citation>
    <scope>NUCLEOTIDE SEQUENCE [LARGE SCALE GENOMIC DNA]</scope>
    <source>
        <strain evidence="3 4">JCM 31653</strain>
    </source>
</reference>
<organism evidence="3 4">
    <name type="scientific">Hymenobacter aquaticus</name>
    <dbReference type="NCBI Taxonomy" id="1867101"/>
    <lineage>
        <taxon>Bacteria</taxon>
        <taxon>Pseudomonadati</taxon>
        <taxon>Bacteroidota</taxon>
        <taxon>Cytophagia</taxon>
        <taxon>Cytophagales</taxon>
        <taxon>Hymenobacteraceae</taxon>
        <taxon>Hymenobacter</taxon>
    </lineage>
</organism>
<feature type="compositionally biased region" description="Basic and acidic residues" evidence="1">
    <location>
        <begin position="71"/>
        <end position="86"/>
    </location>
</feature>
<evidence type="ECO:0000313" key="4">
    <source>
        <dbReference type="Proteomes" id="UP000297549"/>
    </source>
</evidence>
<gene>
    <name evidence="3" type="ORF">E5K00_12785</name>
</gene>
<dbReference type="EMBL" id="SRLC01000001">
    <property type="protein sequence ID" value="TGE26025.1"/>
    <property type="molecule type" value="Genomic_DNA"/>
</dbReference>
<feature type="chain" id="PRO_5021494405" evidence="2">
    <location>
        <begin position="23"/>
        <end position="153"/>
    </location>
</feature>
<dbReference type="OrthoDB" id="886596at2"/>
<feature type="region of interest" description="Disordered" evidence="1">
    <location>
        <begin position="20"/>
        <end position="56"/>
    </location>
</feature>
<accession>A0A4Z0Q8I0</accession>
<proteinExistence type="predicted"/>
<feature type="signal peptide" evidence="2">
    <location>
        <begin position="1"/>
        <end position="22"/>
    </location>
</feature>